<evidence type="ECO:0000259" key="8">
    <source>
        <dbReference type="SMART" id="SM00478"/>
    </source>
</evidence>
<keyword evidence="7" id="KW-1133">Transmembrane helix</keyword>
<evidence type="ECO:0000256" key="7">
    <source>
        <dbReference type="SAM" id="Phobius"/>
    </source>
</evidence>
<dbReference type="EC" id="3.2.2.21" evidence="3"/>
<dbReference type="GO" id="GO:0032131">
    <property type="term" value="F:alkylated DNA binding"/>
    <property type="evidence" value="ECO:0007669"/>
    <property type="project" value="TreeGrafter"/>
</dbReference>
<keyword evidence="9" id="KW-0326">Glycosidase</keyword>
<keyword evidence="7" id="KW-0472">Membrane</keyword>
<feature type="region of interest" description="Disordered" evidence="6">
    <location>
        <begin position="222"/>
        <end position="245"/>
    </location>
</feature>
<dbReference type="AlphaFoldDB" id="A0A1K1LI24"/>
<dbReference type="SUPFAM" id="SSF48150">
    <property type="entry name" value="DNA-glycosylase"/>
    <property type="match status" value="1"/>
</dbReference>
<keyword evidence="10" id="KW-1185">Reference proteome</keyword>
<dbReference type="InterPro" id="IPR051912">
    <property type="entry name" value="Alkylbase_DNA_Glycosylase/TA"/>
</dbReference>
<dbReference type="CDD" id="cd00056">
    <property type="entry name" value="ENDO3c"/>
    <property type="match status" value="1"/>
</dbReference>
<evidence type="ECO:0000313" key="9">
    <source>
        <dbReference type="EMBL" id="SFV74344.1"/>
    </source>
</evidence>
<evidence type="ECO:0000256" key="3">
    <source>
        <dbReference type="ARBA" id="ARBA00012000"/>
    </source>
</evidence>
<dbReference type="PANTHER" id="PTHR43003">
    <property type="entry name" value="DNA-3-METHYLADENINE GLYCOSYLASE"/>
    <property type="match status" value="1"/>
</dbReference>
<dbReference type="SMART" id="SM00478">
    <property type="entry name" value="ENDO3c"/>
    <property type="match status" value="1"/>
</dbReference>
<evidence type="ECO:0000256" key="6">
    <source>
        <dbReference type="SAM" id="MobiDB-lite"/>
    </source>
</evidence>
<dbReference type="FunFam" id="1.10.340.30:FF:000004">
    <property type="entry name" value="DNA-3-methyladenine glycosylase II"/>
    <property type="match status" value="1"/>
</dbReference>
<comment type="catalytic activity">
    <reaction evidence="1">
        <text>Hydrolysis of alkylated DNA, releasing 3-methyladenine, 3-methylguanine, 7-methylguanine and 7-methyladenine.</text>
        <dbReference type="EC" id="3.2.2.21"/>
    </reaction>
</comment>
<dbReference type="InterPro" id="IPR011257">
    <property type="entry name" value="DNA_glycosylase"/>
</dbReference>
<dbReference type="GO" id="GO:0032993">
    <property type="term" value="C:protein-DNA complex"/>
    <property type="evidence" value="ECO:0007669"/>
    <property type="project" value="TreeGrafter"/>
</dbReference>
<evidence type="ECO:0000256" key="5">
    <source>
        <dbReference type="ARBA" id="ARBA00023204"/>
    </source>
</evidence>
<dbReference type="GO" id="GO:0008725">
    <property type="term" value="F:DNA-3-methyladenine glycosylase activity"/>
    <property type="evidence" value="ECO:0007669"/>
    <property type="project" value="TreeGrafter"/>
</dbReference>
<evidence type="ECO:0000256" key="1">
    <source>
        <dbReference type="ARBA" id="ARBA00000086"/>
    </source>
</evidence>
<dbReference type="Pfam" id="PF00730">
    <property type="entry name" value="HhH-GPD"/>
    <property type="match status" value="1"/>
</dbReference>
<reference evidence="10" key="1">
    <citation type="submission" date="2016-10" db="EMBL/GenBank/DDBJ databases">
        <authorList>
            <person name="Wegmann U."/>
        </authorList>
    </citation>
    <scope>NUCLEOTIDE SEQUENCE [LARGE SCALE GENOMIC DNA]</scope>
</reference>
<evidence type="ECO:0000256" key="4">
    <source>
        <dbReference type="ARBA" id="ARBA00022763"/>
    </source>
</evidence>
<dbReference type="InterPro" id="IPR003265">
    <property type="entry name" value="HhH-GPD_domain"/>
</dbReference>
<name>A0A1K1LI24_9BACT</name>
<dbReference type="PANTHER" id="PTHR43003:SF5">
    <property type="entry name" value="DNA-3-METHYLADENINE GLYCOSYLASE"/>
    <property type="match status" value="1"/>
</dbReference>
<evidence type="ECO:0000256" key="2">
    <source>
        <dbReference type="ARBA" id="ARBA00010817"/>
    </source>
</evidence>
<proteinExistence type="inferred from homology"/>
<dbReference type="EMBL" id="LT630450">
    <property type="protein sequence ID" value="SFV74344.1"/>
    <property type="molecule type" value="Genomic_DNA"/>
</dbReference>
<feature type="transmembrane region" description="Helical" evidence="7">
    <location>
        <begin position="199"/>
        <end position="218"/>
    </location>
</feature>
<dbReference type="GO" id="GO:0043916">
    <property type="term" value="F:DNA-7-methylguanine glycosylase activity"/>
    <property type="evidence" value="ECO:0007669"/>
    <property type="project" value="TreeGrafter"/>
</dbReference>
<dbReference type="KEGG" id="dpg:DESPIGER_2527"/>
<gene>
    <name evidence="9" type="ORF">DESPIGER_2527</name>
</gene>
<dbReference type="GO" id="GO:0006285">
    <property type="term" value="P:base-excision repair, AP site formation"/>
    <property type="evidence" value="ECO:0007669"/>
    <property type="project" value="TreeGrafter"/>
</dbReference>
<dbReference type="Gene3D" id="1.10.340.30">
    <property type="entry name" value="Hypothetical protein, domain 2"/>
    <property type="match status" value="1"/>
</dbReference>
<dbReference type="GO" id="GO:0005737">
    <property type="term" value="C:cytoplasm"/>
    <property type="evidence" value="ECO:0007669"/>
    <property type="project" value="TreeGrafter"/>
</dbReference>
<comment type="similarity">
    <text evidence="2">Belongs to the alkylbase DNA glycosidase AlkA family.</text>
</comment>
<dbReference type="Gene3D" id="1.10.1670.40">
    <property type="match status" value="1"/>
</dbReference>
<keyword evidence="9" id="KW-0378">Hydrolase</keyword>
<keyword evidence="4" id="KW-0227">DNA damage</keyword>
<dbReference type="GO" id="GO:0006307">
    <property type="term" value="P:DNA alkylation repair"/>
    <property type="evidence" value="ECO:0007669"/>
    <property type="project" value="TreeGrafter"/>
</dbReference>
<accession>A0A1K1LI24</accession>
<dbReference type="Proteomes" id="UP000186323">
    <property type="component" value="Chromosome I"/>
</dbReference>
<evidence type="ECO:0000313" key="10">
    <source>
        <dbReference type="Proteomes" id="UP000186323"/>
    </source>
</evidence>
<sequence length="245" mass="27226">MAGRGRTDEGGRRMPEGDFFRCDQAAVDYLARKDKKLAAAMQAIGPVRREVMPDLFQALMHAITGQQISMAAQRTVWGRLCGLLGEVTPQNLLARPQAALQALGLSARKVDYMRGIARQVVDGELDLPGMAALEDAEVCRRLSALRGIGVWTAEMLLLFSLQRPDILSYDDLAIRRGLRMLYRHKEMPRERFERYRRRFSPYGSLASLYLWAIAGGALPQLDDPAERGKGGVRPSGRGRGTPVKS</sequence>
<keyword evidence="7" id="KW-0812">Transmembrane</keyword>
<protein>
    <recommendedName>
        <fullName evidence="3">DNA-3-methyladenine glycosylase II</fullName>
        <ecNumber evidence="3">3.2.2.21</ecNumber>
    </recommendedName>
</protein>
<keyword evidence="5" id="KW-0234">DNA repair</keyword>
<feature type="domain" description="HhH-GPD" evidence="8">
    <location>
        <begin position="64"/>
        <end position="215"/>
    </location>
</feature>
<organism evidence="9 10">
    <name type="scientific">Desulfovibrio piger</name>
    <dbReference type="NCBI Taxonomy" id="901"/>
    <lineage>
        <taxon>Bacteria</taxon>
        <taxon>Pseudomonadati</taxon>
        <taxon>Thermodesulfobacteriota</taxon>
        <taxon>Desulfovibrionia</taxon>
        <taxon>Desulfovibrionales</taxon>
        <taxon>Desulfovibrionaceae</taxon>
        <taxon>Desulfovibrio</taxon>
    </lineage>
</organism>